<dbReference type="EMBL" id="NMQT01000043">
    <property type="protein sequence ID" value="OXM56426.1"/>
    <property type="molecule type" value="Genomic_DNA"/>
</dbReference>
<reference evidence="2 3" key="1">
    <citation type="submission" date="2017-07" db="EMBL/GenBank/DDBJ databases">
        <title>Amycolatopsis thailandensis Genome sequencing and assembly.</title>
        <authorList>
            <person name="Kaur N."/>
            <person name="Mayilraj S."/>
        </authorList>
    </citation>
    <scope>NUCLEOTIDE SEQUENCE [LARGE SCALE GENOMIC DNA]</scope>
    <source>
        <strain evidence="2 3">JCM 16380</strain>
    </source>
</reference>
<proteinExistence type="predicted"/>
<gene>
    <name evidence="2" type="ORF">CFP71_13440</name>
</gene>
<organism evidence="2 3">
    <name type="scientific">Amycolatopsis thailandensis</name>
    <dbReference type="NCBI Taxonomy" id="589330"/>
    <lineage>
        <taxon>Bacteria</taxon>
        <taxon>Bacillati</taxon>
        <taxon>Actinomycetota</taxon>
        <taxon>Actinomycetes</taxon>
        <taxon>Pseudonocardiales</taxon>
        <taxon>Pseudonocardiaceae</taxon>
        <taxon>Amycolatopsis</taxon>
    </lineage>
</organism>
<sequence length="134" mass="13274">MLVPALGAFYFASACGLDTPAEPSGDYDYVAVCTDPRTGERVEDDQCASAPDDFDGAPDGSGATTLLWFYMPAGANHTAPPVGQRVVSGAGSYATPESSVGAAPSVQRGGAPREGGPITRGGFGVAGKSGSGGS</sequence>
<dbReference type="AlphaFoldDB" id="A0A229SBY5"/>
<feature type="compositionally biased region" description="Gly residues" evidence="1">
    <location>
        <begin position="118"/>
        <end position="134"/>
    </location>
</feature>
<protein>
    <submittedName>
        <fullName evidence="2">Uncharacterized protein</fullName>
    </submittedName>
</protein>
<dbReference type="Proteomes" id="UP000215223">
    <property type="component" value="Unassembled WGS sequence"/>
</dbReference>
<name>A0A229SBY5_9PSEU</name>
<evidence type="ECO:0000256" key="1">
    <source>
        <dbReference type="SAM" id="MobiDB-lite"/>
    </source>
</evidence>
<feature type="region of interest" description="Disordered" evidence="1">
    <location>
        <begin position="89"/>
        <end position="134"/>
    </location>
</feature>
<evidence type="ECO:0000313" key="3">
    <source>
        <dbReference type="Proteomes" id="UP000215223"/>
    </source>
</evidence>
<accession>A0A229SBY5</accession>
<keyword evidence="3" id="KW-1185">Reference proteome</keyword>
<evidence type="ECO:0000313" key="2">
    <source>
        <dbReference type="EMBL" id="OXM56426.1"/>
    </source>
</evidence>
<comment type="caution">
    <text evidence="2">The sequence shown here is derived from an EMBL/GenBank/DDBJ whole genome shotgun (WGS) entry which is preliminary data.</text>
</comment>